<name>A0AAN8HX15_9TELE</name>
<gene>
    <name evidence="2" type="ORF">CesoFtcFv8_000182</name>
</gene>
<evidence type="ECO:0000313" key="2">
    <source>
        <dbReference type="EMBL" id="KAK5931521.1"/>
    </source>
</evidence>
<feature type="compositionally biased region" description="Pro residues" evidence="1">
    <location>
        <begin position="49"/>
        <end position="69"/>
    </location>
</feature>
<evidence type="ECO:0000313" key="3">
    <source>
        <dbReference type="Proteomes" id="UP001335648"/>
    </source>
</evidence>
<dbReference type="AlphaFoldDB" id="A0AAN8HX15"/>
<reference evidence="2 3" key="1">
    <citation type="journal article" date="2023" name="Mol. Biol. Evol.">
        <title>Genomics of Secondarily Temperate Adaptation in the Only Non-Antarctic Icefish.</title>
        <authorList>
            <person name="Rivera-Colon A.G."/>
            <person name="Rayamajhi N."/>
            <person name="Minhas B.F."/>
            <person name="Madrigal G."/>
            <person name="Bilyk K.T."/>
            <person name="Yoon V."/>
            <person name="Hune M."/>
            <person name="Gregory S."/>
            <person name="Cheng C.H.C."/>
            <person name="Catchen J.M."/>
        </authorList>
    </citation>
    <scope>NUCLEOTIDE SEQUENCE [LARGE SCALE GENOMIC DNA]</scope>
    <source>
        <strain evidence="2">JC2023a</strain>
    </source>
</reference>
<sequence>MTTTHTLTSARPPGPSAPPPPFPPPLRRLGRNSTPYQAPDPSFTDAPGTAPPAHPATTHPPPQPVPHPPPPDRPRAPNQPFVAAQTEP</sequence>
<dbReference type="Proteomes" id="UP001335648">
    <property type="component" value="Unassembled WGS sequence"/>
</dbReference>
<protein>
    <submittedName>
        <fullName evidence="2">Uncharacterized protein</fullName>
    </submittedName>
</protein>
<organism evidence="2 3">
    <name type="scientific">Champsocephalus esox</name>
    <name type="common">pike icefish</name>
    <dbReference type="NCBI Taxonomy" id="159716"/>
    <lineage>
        <taxon>Eukaryota</taxon>
        <taxon>Metazoa</taxon>
        <taxon>Chordata</taxon>
        <taxon>Craniata</taxon>
        <taxon>Vertebrata</taxon>
        <taxon>Euteleostomi</taxon>
        <taxon>Actinopterygii</taxon>
        <taxon>Neopterygii</taxon>
        <taxon>Teleostei</taxon>
        <taxon>Neoteleostei</taxon>
        <taxon>Acanthomorphata</taxon>
        <taxon>Eupercaria</taxon>
        <taxon>Perciformes</taxon>
        <taxon>Notothenioidei</taxon>
        <taxon>Channichthyidae</taxon>
        <taxon>Champsocephalus</taxon>
    </lineage>
</organism>
<dbReference type="EMBL" id="JAULUE010000069">
    <property type="protein sequence ID" value="KAK5931521.1"/>
    <property type="molecule type" value="Genomic_DNA"/>
</dbReference>
<keyword evidence="3" id="KW-1185">Reference proteome</keyword>
<comment type="caution">
    <text evidence="2">The sequence shown here is derived from an EMBL/GenBank/DDBJ whole genome shotgun (WGS) entry which is preliminary data.</text>
</comment>
<proteinExistence type="predicted"/>
<feature type="compositionally biased region" description="Pro residues" evidence="1">
    <location>
        <begin position="12"/>
        <end position="26"/>
    </location>
</feature>
<evidence type="ECO:0000256" key="1">
    <source>
        <dbReference type="SAM" id="MobiDB-lite"/>
    </source>
</evidence>
<accession>A0AAN8HX15</accession>
<feature type="region of interest" description="Disordered" evidence="1">
    <location>
        <begin position="1"/>
        <end position="88"/>
    </location>
</feature>